<protein>
    <submittedName>
        <fullName evidence="1">LRR receptor-like serine/threonine-protein kinase RKF3</fullName>
    </submittedName>
</protein>
<dbReference type="EMBL" id="SMOL01000401">
    <property type="protein sequence ID" value="KAB2617541.1"/>
    <property type="molecule type" value="Genomic_DNA"/>
</dbReference>
<evidence type="ECO:0000313" key="1">
    <source>
        <dbReference type="EMBL" id="KAB2617541.1"/>
    </source>
</evidence>
<dbReference type="Proteomes" id="UP000327157">
    <property type="component" value="Chromosome 15"/>
</dbReference>
<evidence type="ECO:0000313" key="2">
    <source>
        <dbReference type="Proteomes" id="UP000327157"/>
    </source>
</evidence>
<keyword evidence="1" id="KW-0808">Transferase</keyword>
<name>A0A5N5GUH7_9ROSA</name>
<accession>A0A5N5GUH7</accession>
<reference evidence="2" key="2">
    <citation type="submission" date="2019-10" db="EMBL/GenBank/DDBJ databases">
        <title>A de novo genome assembly of a pear dwarfing rootstock.</title>
        <authorList>
            <person name="Wang F."/>
            <person name="Wang J."/>
            <person name="Li S."/>
            <person name="Zhang Y."/>
            <person name="Fang M."/>
            <person name="Ma L."/>
            <person name="Zhao Y."/>
            <person name="Jiang S."/>
        </authorList>
    </citation>
    <scope>NUCLEOTIDE SEQUENCE [LARGE SCALE GENOMIC DNA]</scope>
</reference>
<reference evidence="1 2" key="1">
    <citation type="submission" date="2019-09" db="EMBL/GenBank/DDBJ databases">
        <authorList>
            <person name="Ou C."/>
        </authorList>
    </citation>
    <scope>NUCLEOTIDE SEQUENCE [LARGE SCALE GENOMIC DNA]</scope>
    <source>
        <strain evidence="1">S2</strain>
        <tissue evidence="1">Leaf</tissue>
    </source>
</reference>
<keyword evidence="1" id="KW-0675">Receptor</keyword>
<proteinExistence type="predicted"/>
<sequence>MNVVLVKPLENHGIAKTCFVSFASLGILPLRRPCFVCVASSLQRDHSTTPRQVRRAGGDISDGLAGQERALQGYSGETGCRQRHLTGLGGVGCAEEVADAAEVLGVDKAEALDEVLAPGVEVVAAAIMGDHSLVSNLRELQ</sequence>
<dbReference type="AlphaFoldDB" id="A0A5N5GUH7"/>
<comment type="caution">
    <text evidence="1">The sequence shown here is derived from an EMBL/GenBank/DDBJ whole genome shotgun (WGS) entry which is preliminary data.</text>
</comment>
<dbReference type="GO" id="GO:0016301">
    <property type="term" value="F:kinase activity"/>
    <property type="evidence" value="ECO:0007669"/>
    <property type="project" value="UniProtKB-KW"/>
</dbReference>
<organism evidence="1 2">
    <name type="scientific">Pyrus ussuriensis x Pyrus communis</name>
    <dbReference type="NCBI Taxonomy" id="2448454"/>
    <lineage>
        <taxon>Eukaryota</taxon>
        <taxon>Viridiplantae</taxon>
        <taxon>Streptophyta</taxon>
        <taxon>Embryophyta</taxon>
        <taxon>Tracheophyta</taxon>
        <taxon>Spermatophyta</taxon>
        <taxon>Magnoliopsida</taxon>
        <taxon>eudicotyledons</taxon>
        <taxon>Gunneridae</taxon>
        <taxon>Pentapetalae</taxon>
        <taxon>rosids</taxon>
        <taxon>fabids</taxon>
        <taxon>Rosales</taxon>
        <taxon>Rosaceae</taxon>
        <taxon>Amygdaloideae</taxon>
        <taxon>Maleae</taxon>
        <taxon>Pyrus</taxon>
    </lineage>
</organism>
<gene>
    <name evidence="1" type="ORF">D8674_013410</name>
</gene>
<reference evidence="1 2" key="3">
    <citation type="submission" date="2019-11" db="EMBL/GenBank/DDBJ databases">
        <title>A de novo genome assembly of a pear dwarfing rootstock.</title>
        <authorList>
            <person name="Wang F."/>
            <person name="Wang J."/>
            <person name="Li S."/>
            <person name="Zhang Y."/>
            <person name="Fang M."/>
            <person name="Ma L."/>
            <person name="Zhao Y."/>
            <person name="Jiang S."/>
        </authorList>
    </citation>
    <scope>NUCLEOTIDE SEQUENCE [LARGE SCALE GENOMIC DNA]</scope>
    <source>
        <strain evidence="1">S2</strain>
        <tissue evidence="1">Leaf</tissue>
    </source>
</reference>
<keyword evidence="1" id="KW-0418">Kinase</keyword>
<keyword evidence="2" id="KW-1185">Reference proteome</keyword>